<reference evidence="6 7" key="1">
    <citation type="submission" date="2019-03" db="EMBL/GenBank/DDBJ databases">
        <title>Genomic Encyclopedia of Type Strains, Phase IV (KMG-IV): sequencing the most valuable type-strain genomes for metagenomic binning, comparative biology and taxonomic classification.</title>
        <authorList>
            <person name="Goeker M."/>
        </authorList>
    </citation>
    <scope>NUCLEOTIDE SEQUENCE [LARGE SCALE GENOMIC DNA]</scope>
    <source>
        <strain evidence="6 7">DSM 24830</strain>
    </source>
</reference>
<dbReference type="SUPFAM" id="SSF52540">
    <property type="entry name" value="P-loop containing nucleoside triphosphate hydrolases"/>
    <property type="match status" value="1"/>
</dbReference>
<organism evidence="6 7">
    <name type="scientific">Cocleimonas flava</name>
    <dbReference type="NCBI Taxonomy" id="634765"/>
    <lineage>
        <taxon>Bacteria</taxon>
        <taxon>Pseudomonadati</taxon>
        <taxon>Pseudomonadota</taxon>
        <taxon>Gammaproteobacteria</taxon>
        <taxon>Thiotrichales</taxon>
        <taxon>Thiotrichaceae</taxon>
        <taxon>Cocleimonas</taxon>
    </lineage>
</organism>
<gene>
    <name evidence="6" type="ORF">EV695_1662</name>
</gene>
<dbReference type="Proteomes" id="UP000294887">
    <property type="component" value="Unassembled WGS sequence"/>
</dbReference>
<dbReference type="InterPro" id="IPR003439">
    <property type="entry name" value="ABC_transporter-like_ATP-bd"/>
</dbReference>
<sequence length="225" mass="25204">MSLFDLQDVSISYDETVVLANLNLTIHAGERIALLGKSGSGKSTLLRYLYELSSAQKTHKPSNQCAWAPQAPALSQSLSVYHNVYMGRLNEYPTWRNLWNLIRPFENNVTEIKKLLDVLRLKDECFNKVNALSGGQQQRTGLARALYQEKPVLLADEPVSAVDEYQAEEIIKCLQSYSQTIILGLHDSYLALNHCDRIIGLKDGKVLVDSPSSQLTMADLACLYQ</sequence>
<comment type="caution">
    <text evidence="6">The sequence shown here is derived from an EMBL/GenBank/DDBJ whole genome shotgun (WGS) entry which is preliminary data.</text>
</comment>
<dbReference type="OrthoDB" id="9802264at2"/>
<proteinExistence type="inferred from homology"/>
<evidence type="ECO:0000259" key="5">
    <source>
        <dbReference type="PROSITE" id="PS50893"/>
    </source>
</evidence>
<dbReference type="SMART" id="SM00382">
    <property type="entry name" value="AAA"/>
    <property type="match status" value="1"/>
</dbReference>
<comment type="similarity">
    <text evidence="1">Belongs to the ABC transporter superfamily.</text>
</comment>
<evidence type="ECO:0000256" key="1">
    <source>
        <dbReference type="ARBA" id="ARBA00005417"/>
    </source>
</evidence>
<dbReference type="EMBL" id="SMFQ01000003">
    <property type="protein sequence ID" value="TCJ87159.1"/>
    <property type="molecule type" value="Genomic_DNA"/>
</dbReference>
<feature type="domain" description="ABC transporter" evidence="5">
    <location>
        <begin position="4"/>
        <end position="220"/>
    </location>
</feature>
<dbReference type="Gene3D" id="3.40.50.300">
    <property type="entry name" value="P-loop containing nucleotide triphosphate hydrolases"/>
    <property type="match status" value="1"/>
</dbReference>
<dbReference type="AlphaFoldDB" id="A0A4R1F3X1"/>
<dbReference type="InterPro" id="IPR003593">
    <property type="entry name" value="AAA+_ATPase"/>
</dbReference>
<keyword evidence="4 6" id="KW-0067">ATP-binding</keyword>
<keyword evidence="7" id="KW-1185">Reference proteome</keyword>
<protein>
    <submittedName>
        <fullName evidence="6">Phosphonate transport system ATP-binding protein</fullName>
    </submittedName>
</protein>
<dbReference type="PANTHER" id="PTHR42734:SF6">
    <property type="entry name" value="MOLYBDATE IMPORT ATP-BINDING PROTEIN MOLC"/>
    <property type="match status" value="1"/>
</dbReference>
<accession>A0A4R1F3X1</accession>
<keyword evidence="2" id="KW-0813">Transport</keyword>
<keyword evidence="3" id="KW-0547">Nucleotide-binding</keyword>
<dbReference type="GO" id="GO:0016887">
    <property type="term" value="F:ATP hydrolysis activity"/>
    <property type="evidence" value="ECO:0007669"/>
    <property type="project" value="InterPro"/>
</dbReference>
<evidence type="ECO:0000256" key="2">
    <source>
        <dbReference type="ARBA" id="ARBA00022448"/>
    </source>
</evidence>
<evidence type="ECO:0000313" key="7">
    <source>
        <dbReference type="Proteomes" id="UP000294887"/>
    </source>
</evidence>
<evidence type="ECO:0000313" key="6">
    <source>
        <dbReference type="EMBL" id="TCJ87159.1"/>
    </source>
</evidence>
<dbReference type="Pfam" id="PF00005">
    <property type="entry name" value="ABC_tran"/>
    <property type="match status" value="1"/>
</dbReference>
<evidence type="ECO:0000256" key="3">
    <source>
        <dbReference type="ARBA" id="ARBA00022741"/>
    </source>
</evidence>
<dbReference type="PROSITE" id="PS50893">
    <property type="entry name" value="ABC_TRANSPORTER_2"/>
    <property type="match status" value="1"/>
</dbReference>
<dbReference type="RefSeq" id="WP_131905461.1">
    <property type="nucleotide sequence ID" value="NZ_BAAAFU010000004.1"/>
</dbReference>
<dbReference type="InterPro" id="IPR050153">
    <property type="entry name" value="Metal_Ion_Import_ABC"/>
</dbReference>
<dbReference type="PANTHER" id="PTHR42734">
    <property type="entry name" value="METAL TRANSPORT SYSTEM ATP-BINDING PROTEIN TM_0124-RELATED"/>
    <property type="match status" value="1"/>
</dbReference>
<dbReference type="InterPro" id="IPR027417">
    <property type="entry name" value="P-loop_NTPase"/>
</dbReference>
<dbReference type="GO" id="GO:0005524">
    <property type="term" value="F:ATP binding"/>
    <property type="evidence" value="ECO:0007669"/>
    <property type="project" value="UniProtKB-KW"/>
</dbReference>
<name>A0A4R1F3X1_9GAMM</name>
<evidence type="ECO:0000256" key="4">
    <source>
        <dbReference type="ARBA" id="ARBA00022840"/>
    </source>
</evidence>